<feature type="binding site" evidence="1">
    <location>
        <position position="102"/>
    </location>
    <ligand>
        <name>S-adenosyl-L-methionine</name>
        <dbReference type="ChEBI" id="CHEBI:59789"/>
    </ligand>
</feature>
<feature type="binding site" evidence="1">
    <location>
        <position position="19"/>
    </location>
    <ligand>
        <name>S-adenosyl-L-methionine</name>
        <dbReference type="ChEBI" id="CHEBI:59789"/>
    </ligand>
</feature>
<comment type="similarity">
    <text evidence="1">Belongs to the RlmJ family.</text>
</comment>
<dbReference type="GO" id="GO:0005829">
    <property type="term" value="C:cytosol"/>
    <property type="evidence" value="ECO:0007669"/>
    <property type="project" value="TreeGrafter"/>
</dbReference>
<organism evidence="2 3">
    <name type="scientific">Fluviibacter phosphoraccumulans</name>
    <dbReference type="NCBI Taxonomy" id="1751046"/>
    <lineage>
        <taxon>Bacteria</taxon>
        <taxon>Pseudomonadati</taxon>
        <taxon>Pseudomonadota</taxon>
        <taxon>Betaproteobacteria</taxon>
        <taxon>Rhodocyclales</taxon>
        <taxon>Fluviibacteraceae</taxon>
        <taxon>Fluviibacter</taxon>
    </lineage>
</organism>
<sequence length="283" mass="31642">MLSYRHAFHAGNPADVLKHLVWIQVLDYFTQKDKPFMVLDTHAGAGMYLIESTMARKTGEWQTGIGKLWEQPDEALPEAVARYRQVIKAANASPALKHYPGSPWISGYCTRHADPLRFFERHSTDAPLLAQTLRFVQKRTQINVADGLAGLKALMPPPQRRAAVLIDPSYEDKTDYGKVVASLRDAVQRFATGTYVLWYPILARREAVELPDRLVKLGVPNWLHVTLTTQPPATDGLGMIGSGLFVINPPWTLPQTLESTLPWLTETLGEPDCGAFTLDWQIA</sequence>
<feature type="binding site" evidence="1">
    <location>
        <begin position="146"/>
        <end position="147"/>
    </location>
    <ligand>
        <name>S-adenosyl-L-methionine</name>
        <dbReference type="ChEBI" id="CHEBI:59789"/>
    </ligand>
</feature>
<dbReference type="RefSeq" id="WP_162049335.1">
    <property type="nucleotide sequence ID" value="NZ_AP019011.1"/>
</dbReference>
<keyword evidence="1 2" id="KW-0808">Transferase</keyword>
<gene>
    <name evidence="1 2" type="primary">rlmJ</name>
    <name evidence="2" type="ORF">ICHIAU1_23110</name>
</gene>
<comment type="function">
    <text evidence="1">Specifically methylates the adenine in position 2030 of 23S rRNA.</text>
</comment>
<keyword evidence="1" id="KW-0949">S-adenosyl-L-methionine</keyword>
<dbReference type="AlphaFoldDB" id="A0A679HU71"/>
<proteinExistence type="inferred from homology"/>
<keyword evidence="3" id="KW-1185">Reference proteome</keyword>
<dbReference type="EC" id="2.1.1.266" evidence="1"/>
<reference evidence="3" key="1">
    <citation type="submission" date="2020-01" db="EMBL/GenBank/DDBJ databases">
        <title>Phosphoaccumulans saitamaens gen. nov., sp. nov., a polyphosphate accumulating bacterium isolated from surface river water.</title>
        <authorList>
            <person name="Watanabe K."/>
            <person name="Suda W."/>
        </authorList>
    </citation>
    <scope>NUCLEOTIDE SEQUENCE [LARGE SCALE GENOMIC DNA]</scope>
    <source>
        <strain evidence="3">ICHIAU1</strain>
    </source>
</reference>
<feature type="active site" description="Proton acceptor" evidence="1">
    <location>
        <position position="167"/>
    </location>
</feature>
<dbReference type="GO" id="GO:0036307">
    <property type="term" value="F:23S rRNA (adenine(2030)-N(6))-methyltransferase activity"/>
    <property type="evidence" value="ECO:0007669"/>
    <property type="project" value="UniProtKB-UniRule"/>
</dbReference>
<name>A0A679HU71_9RHOO</name>
<feature type="binding site" evidence="1">
    <location>
        <position position="120"/>
    </location>
    <ligand>
        <name>S-adenosyl-L-methionine</name>
        <dbReference type="ChEBI" id="CHEBI:59789"/>
    </ligand>
</feature>
<dbReference type="GO" id="GO:0070475">
    <property type="term" value="P:rRNA base methylation"/>
    <property type="evidence" value="ECO:0007669"/>
    <property type="project" value="UniProtKB-UniRule"/>
</dbReference>
<dbReference type="EMBL" id="AP022345">
    <property type="protein sequence ID" value="BBU70028.1"/>
    <property type="molecule type" value="Genomic_DNA"/>
</dbReference>
<keyword evidence="1" id="KW-0698">rRNA processing</keyword>
<keyword evidence="1 2" id="KW-0489">Methyltransferase</keyword>
<dbReference type="GO" id="GO:0003723">
    <property type="term" value="F:RNA binding"/>
    <property type="evidence" value="ECO:0007669"/>
    <property type="project" value="UniProtKB-UniRule"/>
</dbReference>
<dbReference type="Gene3D" id="3.40.50.150">
    <property type="entry name" value="Vaccinia Virus protein VP39"/>
    <property type="match status" value="1"/>
</dbReference>
<dbReference type="SUPFAM" id="SSF53335">
    <property type="entry name" value="S-adenosyl-L-methionine-dependent methyltransferases"/>
    <property type="match status" value="1"/>
</dbReference>
<dbReference type="PANTHER" id="PTHR37426">
    <property type="entry name" value="RIBOSOMAL RNA LARGE SUBUNIT METHYLTRANSFERASE J"/>
    <property type="match status" value="1"/>
</dbReference>
<keyword evidence="1" id="KW-0694">RNA-binding</keyword>
<feature type="binding site" evidence="1">
    <location>
        <position position="167"/>
    </location>
    <ligand>
        <name>S-adenosyl-L-methionine</name>
        <dbReference type="ChEBI" id="CHEBI:59789"/>
    </ligand>
</feature>
<dbReference type="HAMAP" id="MF_00934">
    <property type="entry name" value="23SrRNA_methyltr_J"/>
    <property type="match status" value="1"/>
</dbReference>
<dbReference type="InterPro" id="IPR007473">
    <property type="entry name" value="RlmJ"/>
</dbReference>
<protein>
    <recommendedName>
        <fullName evidence="1">Ribosomal RNA large subunit methyltransferase J</fullName>
        <ecNumber evidence="1">2.1.1.266</ecNumber>
    </recommendedName>
    <alternativeName>
        <fullName evidence="1">23S rRNA (adenine(2030)-N6)-methyltransferase</fullName>
    </alternativeName>
    <alternativeName>
        <fullName evidence="1">23S rRNA m6A2030 methyltransferase</fullName>
    </alternativeName>
</protein>
<accession>A0A679HU71</accession>
<comment type="subunit">
    <text evidence="1">Monomer.</text>
</comment>
<evidence type="ECO:0000256" key="1">
    <source>
        <dbReference type="HAMAP-Rule" id="MF_00934"/>
    </source>
</evidence>
<dbReference type="PANTHER" id="PTHR37426:SF1">
    <property type="entry name" value="RIBOSOMAL RNA LARGE SUBUNIT METHYLTRANSFERASE J"/>
    <property type="match status" value="1"/>
</dbReference>
<feature type="binding site" evidence="1">
    <location>
        <position position="42"/>
    </location>
    <ligand>
        <name>S-adenosyl-L-methionine</name>
        <dbReference type="ChEBI" id="CHEBI:59789"/>
    </ligand>
</feature>
<dbReference type="Proteomes" id="UP000463961">
    <property type="component" value="Chromosome"/>
</dbReference>
<dbReference type="Pfam" id="PF04378">
    <property type="entry name" value="RsmJ"/>
    <property type="match status" value="1"/>
</dbReference>
<evidence type="ECO:0000313" key="2">
    <source>
        <dbReference type="EMBL" id="BBU70028.1"/>
    </source>
</evidence>
<comment type="catalytic activity">
    <reaction evidence="1">
        <text>adenosine(2030) in 23S rRNA + S-adenosyl-L-methionine = N(6)-methyladenosine(2030) in 23S rRNA + S-adenosyl-L-homocysteine + H(+)</text>
        <dbReference type="Rhea" id="RHEA:43736"/>
        <dbReference type="Rhea" id="RHEA-COMP:10668"/>
        <dbReference type="Rhea" id="RHEA-COMP:10669"/>
        <dbReference type="ChEBI" id="CHEBI:15378"/>
        <dbReference type="ChEBI" id="CHEBI:57856"/>
        <dbReference type="ChEBI" id="CHEBI:59789"/>
        <dbReference type="ChEBI" id="CHEBI:74411"/>
        <dbReference type="ChEBI" id="CHEBI:74449"/>
        <dbReference type="EC" id="2.1.1.266"/>
    </reaction>
</comment>
<dbReference type="OrthoDB" id="9791274at2"/>
<feature type="site" description="Interaction with substrate rRNA" evidence="1">
    <location>
        <position position="4"/>
    </location>
</feature>
<dbReference type="InterPro" id="IPR029063">
    <property type="entry name" value="SAM-dependent_MTases_sf"/>
</dbReference>
<evidence type="ECO:0000313" key="3">
    <source>
        <dbReference type="Proteomes" id="UP000463961"/>
    </source>
</evidence>